<reference evidence="1 2" key="1">
    <citation type="submission" date="2023-07" db="EMBL/GenBank/DDBJ databases">
        <title>Sorghum-associated microbial communities from plants grown in Nebraska, USA.</title>
        <authorList>
            <person name="Schachtman D."/>
        </authorList>
    </citation>
    <scope>NUCLEOTIDE SEQUENCE [LARGE SCALE GENOMIC DNA]</scope>
    <source>
        <strain evidence="1 2">DS1307</strain>
    </source>
</reference>
<gene>
    <name evidence="1" type="ORF">J2T09_000903</name>
</gene>
<accession>A0ABT9PNW1</accession>
<organism evidence="1 2">
    <name type="scientific">Neorhizobium huautlense</name>
    <dbReference type="NCBI Taxonomy" id="67774"/>
    <lineage>
        <taxon>Bacteria</taxon>
        <taxon>Pseudomonadati</taxon>
        <taxon>Pseudomonadota</taxon>
        <taxon>Alphaproteobacteria</taxon>
        <taxon>Hyphomicrobiales</taxon>
        <taxon>Rhizobiaceae</taxon>
        <taxon>Rhizobium/Agrobacterium group</taxon>
        <taxon>Neorhizobium</taxon>
    </lineage>
</organism>
<protein>
    <recommendedName>
        <fullName evidence="3">Transposase</fullName>
    </recommendedName>
</protein>
<sequence length="42" mass="4807">MKPRKSGSMIWRDLFSARSAEWVNGQTIAVDDGMTKKMIYAE</sequence>
<evidence type="ECO:0000313" key="2">
    <source>
        <dbReference type="Proteomes" id="UP001241472"/>
    </source>
</evidence>
<keyword evidence="2" id="KW-1185">Reference proteome</keyword>
<evidence type="ECO:0000313" key="1">
    <source>
        <dbReference type="EMBL" id="MDP9836161.1"/>
    </source>
</evidence>
<dbReference type="Proteomes" id="UP001241472">
    <property type="component" value="Unassembled WGS sequence"/>
</dbReference>
<comment type="caution">
    <text evidence="1">The sequence shown here is derived from an EMBL/GenBank/DDBJ whole genome shotgun (WGS) entry which is preliminary data.</text>
</comment>
<evidence type="ECO:0008006" key="3">
    <source>
        <dbReference type="Google" id="ProtNLM"/>
    </source>
</evidence>
<dbReference type="EMBL" id="JAUSRF010000002">
    <property type="protein sequence ID" value="MDP9836161.1"/>
    <property type="molecule type" value="Genomic_DNA"/>
</dbReference>
<name>A0ABT9PNW1_9HYPH</name>
<proteinExistence type="predicted"/>